<protein>
    <submittedName>
        <fullName evidence="2">Uncharacterized protein</fullName>
    </submittedName>
</protein>
<comment type="caution">
    <text evidence="2">The sequence shown here is derived from an EMBL/GenBank/DDBJ whole genome shotgun (WGS) entry which is preliminary data.</text>
</comment>
<evidence type="ECO:0000313" key="3">
    <source>
        <dbReference type="Proteomes" id="UP000240830"/>
    </source>
</evidence>
<proteinExistence type="predicted"/>
<gene>
    <name evidence="2" type="ORF">PSACC_03128</name>
</gene>
<keyword evidence="1" id="KW-1133">Transmembrane helix</keyword>
<dbReference type="EMBL" id="MTSL01000191">
    <property type="protein sequence ID" value="PJF17068.1"/>
    <property type="molecule type" value="Genomic_DNA"/>
</dbReference>
<keyword evidence="3" id="KW-1185">Reference proteome</keyword>
<name>A0A2H9TH30_9FUNG</name>
<reference evidence="2 3" key="1">
    <citation type="submission" date="2016-10" db="EMBL/GenBank/DDBJ databases">
        <title>The genome of Paramicrosporidium saccamoebae is the missing link in understanding Cryptomycota and Microsporidia evolution.</title>
        <authorList>
            <person name="Quandt C.A."/>
            <person name="Beaudet D."/>
            <person name="Corsaro D."/>
            <person name="Michel R."/>
            <person name="Corradi N."/>
            <person name="James T."/>
        </authorList>
    </citation>
    <scope>NUCLEOTIDE SEQUENCE [LARGE SCALE GENOMIC DNA]</scope>
    <source>
        <strain evidence="2 3">KSL3</strain>
    </source>
</reference>
<organism evidence="2 3">
    <name type="scientific">Paramicrosporidium saccamoebae</name>
    <dbReference type="NCBI Taxonomy" id="1246581"/>
    <lineage>
        <taxon>Eukaryota</taxon>
        <taxon>Fungi</taxon>
        <taxon>Fungi incertae sedis</taxon>
        <taxon>Cryptomycota</taxon>
        <taxon>Cryptomycota incertae sedis</taxon>
        <taxon>Paramicrosporidium</taxon>
    </lineage>
</organism>
<accession>A0A2H9TH30</accession>
<evidence type="ECO:0000256" key="1">
    <source>
        <dbReference type="SAM" id="Phobius"/>
    </source>
</evidence>
<evidence type="ECO:0000313" key="2">
    <source>
        <dbReference type="EMBL" id="PJF17068.1"/>
    </source>
</evidence>
<keyword evidence="1" id="KW-0812">Transmembrane</keyword>
<keyword evidence="1" id="KW-0472">Membrane</keyword>
<sequence length="85" mass="9524">MHAALVPIIIVSILALTAIIICTIVAIYRTKRREAEYREQRRRDELAQKLAAPFVASPVATTAAQFAADLSPPSYQNPTHYHQHK</sequence>
<dbReference type="Proteomes" id="UP000240830">
    <property type="component" value="Unassembled WGS sequence"/>
</dbReference>
<dbReference type="AlphaFoldDB" id="A0A2H9TH30"/>
<feature type="transmembrane region" description="Helical" evidence="1">
    <location>
        <begin position="6"/>
        <end position="29"/>
    </location>
</feature>